<reference evidence="4 5" key="1">
    <citation type="submission" date="2021-06" db="EMBL/GenBank/DDBJ databases">
        <authorList>
            <person name="Sun Q."/>
            <person name="Li D."/>
        </authorList>
    </citation>
    <scope>NUCLEOTIDE SEQUENCE [LARGE SCALE GENOMIC DNA]</scope>
    <source>
        <strain evidence="4 5">MSJd-7</strain>
    </source>
</reference>
<name>A0ABS6EV89_9FIRM</name>
<organism evidence="4 5">
    <name type="scientific">Butyricicoccus intestinisimiae</name>
    <dbReference type="NCBI Taxonomy" id="2841509"/>
    <lineage>
        <taxon>Bacteria</taxon>
        <taxon>Bacillati</taxon>
        <taxon>Bacillota</taxon>
        <taxon>Clostridia</taxon>
        <taxon>Eubacteriales</taxon>
        <taxon>Butyricicoccaceae</taxon>
        <taxon>Butyricicoccus</taxon>
    </lineage>
</organism>
<dbReference type="EMBL" id="JAHLQI010000009">
    <property type="protein sequence ID" value="MBU5491443.1"/>
    <property type="molecule type" value="Genomic_DNA"/>
</dbReference>
<keyword evidence="1 4" id="KW-0413">Isomerase</keyword>
<proteinExistence type="predicted"/>
<dbReference type="PANTHER" id="PTHR47245:SF2">
    <property type="entry name" value="PEPTIDYL-PROLYL CIS-TRANS ISOMERASE HP_0175-RELATED"/>
    <property type="match status" value="1"/>
</dbReference>
<evidence type="ECO:0000313" key="4">
    <source>
        <dbReference type="EMBL" id="MBU5491443.1"/>
    </source>
</evidence>
<gene>
    <name evidence="4" type="ORF">KQI75_12610</name>
</gene>
<evidence type="ECO:0000259" key="3">
    <source>
        <dbReference type="PROSITE" id="PS50198"/>
    </source>
</evidence>
<evidence type="ECO:0000256" key="1">
    <source>
        <dbReference type="PROSITE-ProRule" id="PRU00278"/>
    </source>
</evidence>
<dbReference type="GO" id="GO:0003755">
    <property type="term" value="F:peptidyl-prolyl cis-trans isomerase activity"/>
    <property type="evidence" value="ECO:0007669"/>
    <property type="project" value="UniProtKB-EC"/>
</dbReference>
<evidence type="ECO:0000313" key="5">
    <source>
        <dbReference type="Proteomes" id="UP000783588"/>
    </source>
</evidence>
<dbReference type="EC" id="5.2.1.8" evidence="4"/>
<dbReference type="PANTHER" id="PTHR47245">
    <property type="entry name" value="PEPTIDYLPROLYL ISOMERASE"/>
    <property type="match status" value="1"/>
</dbReference>
<keyword evidence="2" id="KW-0732">Signal</keyword>
<evidence type="ECO:0000256" key="2">
    <source>
        <dbReference type="SAM" id="SignalP"/>
    </source>
</evidence>
<keyword evidence="5" id="KW-1185">Reference proteome</keyword>
<sequence>MKRLLSMLMAGILCVGMLATMTGCGTKDNTPVVATIDGEDVHSSELAAYIVYNLMYYENSFGMDVQSMASDEIFGSIKEGCLNQAKQYRAIKKLAENEGVSLSKDSKKELKENLDNNRQQLGSQTGTFTRWLKYKVKGDEDPFVTYLNSYGYTEKLYESNNETMQLMYDIIDKYYDQGDITKQFQNTYLHAKSILIKDVDDNGNELTGDALTAAQNKAQSILDQVKADPSKFDDLWKENNADTAQSKNGYYFTEGDMVDEYYQAVAKMEEGAINDQLVYYKGYGWFIIEKLKLEDSALTDTSAYLKNSGNGDESTIKSAIGQQMVQDKLDGIIEDMKVETTDEYDKITAYNVNTYLPFNADAFVSNGSGSAGSAVGSAG</sequence>
<dbReference type="InterPro" id="IPR000297">
    <property type="entry name" value="PPIase_PpiC"/>
</dbReference>
<dbReference type="Proteomes" id="UP000783588">
    <property type="component" value="Unassembled WGS sequence"/>
</dbReference>
<dbReference type="PROSITE" id="PS51257">
    <property type="entry name" value="PROKAR_LIPOPROTEIN"/>
    <property type="match status" value="1"/>
</dbReference>
<dbReference type="RefSeq" id="WP_216471188.1">
    <property type="nucleotide sequence ID" value="NZ_JAHLQI010000009.1"/>
</dbReference>
<feature type="signal peptide" evidence="2">
    <location>
        <begin position="1"/>
        <end position="19"/>
    </location>
</feature>
<dbReference type="InterPro" id="IPR050245">
    <property type="entry name" value="PrsA_foldase"/>
</dbReference>
<protein>
    <submittedName>
        <fullName evidence="4">Peptidylprolyl isomerase</fullName>
        <ecNumber evidence="4">5.2.1.8</ecNumber>
    </submittedName>
</protein>
<feature type="chain" id="PRO_5045403568" evidence="2">
    <location>
        <begin position="20"/>
        <end position="379"/>
    </location>
</feature>
<comment type="caution">
    <text evidence="4">The sequence shown here is derived from an EMBL/GenBank/DDBJ whole genome shotgun (WGS) entry which is preliminary data.</text>
</comment>
<accession>A0ABS6EV89</accession>
<dbReference type="Pfam" id="PF13616">
    <property type="entry name" value="Rotamase_3"/>
    <property type="match status" value="1"/>
</dbReference>
<dbReference type="PROSITE" id="PS50198">
    <property type="entry name" value="PPIC_PPIASE_2"/>
    <property type="match status" value="1"/>
</dbReference>
<keyword evidence="1" id="KW-0697">Rotamase</keyword>
<feature type="domain" description="PpiC" evidence="3">
    <location>
        <begin position="186"/>
        <end position="292"/>
    </location>
</feature>